<reference evidence="4" key="1">
    <citation type="submission" date="2023-07" db="EMBL/GenBank/DDBJ databases">
        <title>Chryseobacterium sp. strain PBS4-4 Genome sequencing and assembly.</title>
        <authorList>
            <person name="Jung Y."/>
        </authorList>
    </citation>
    <scope>NUCLEOTIDE SEQUENCE [LARGE SCALE GENOMIC DNA]</scope>
    <source>
        <strain evidence="4">PBS4-4</strain>
    </source>
</reference>
<dbReference type="EMBL" id="JAOTEM010000001">
    <property type="protein sequence ID" value="MCU7617034.1"/>
    <property type="molecule type" value="Genomic_DNA"/>
</dbReference>
<keyword evidence="4" id="KW-1185">Reference proteome</keyword>
<dbReference type="Gene3D" id="3.30.530.20">
    <property type="match status" value="1"/>
</dbReference>
<feature type="domain" description="Activator of Hsp90 ATPase homologue 1/2-like C-terminal" evidence="2">
    <location>
        <begin position="12"/>
        <end position="139"/>
    </location>
</feature>
<comment type="similarity">
    <text evidence="1">Belongs to the AHA1 family.</text>
</comment>
<dbReference type="InterPro" id="IPR023393">
    <property type="entry name" value="START-like_dom_sf"/>
</dbReference>
<name>A0ABT2W495_9FLAO</name>
<organism evidence="3 4">
    <name type="scientific">Chryseobacterium edaphi</name>
    <dbReference type="NCBI Taxonomy" id="2976532"/>
    <lineage>
        <taxon>Bacteria</taxon>
        <taxon>Pseudomonadati</taxon>
        <taxon>Bacteroidota</taxon>
        <taxon>Flavobacteriia</taxon>
        <taxon>Flavobacteriales</taxon>
        <taxon>Weeksellaceae</taxon>
        <taxon>Chryseobacterium group</taxon>
        <taxon>Chryseobacterium</taxon>
    </lineage>
</organism>
<dbReference type="Pfam" id="PF08327">
    <property type="entry name" value="AHSA1"/>
    <property type="match status" value="1"/>
</dbReference>
<dbReference type="SUPFAM" id="SSF55961">
    <property type="entry name" value="Bet v1-like"/>
    <property type="match status" value="1"/>
</dbReference>
<evidence type="ECO:0000256" key="1">
    <source>
        <dbReference type="ARBA" id="ARBA00006817"/>
    </source>
</evidence>
<dbReference type="RefSeq" id="WP_263002451.1">
    <property type="nucleotide sequence ID" value="NZ_JAOTEM010000001.1"/>
</dbReference>
<evidence type="ECO:0000313" key="3">
    <source>
        <dbReference type="EMBL" id="MCU7617034.1"/>
    </source>
</evidence>
<dbReference type="CDD" id="cd07814">
    <property type="entry name" value="SRPBCC_CalC_Aha1-like"/>
    <property type="match status" value="1"/>
</dbReference>
<accession>A0ABT2W495</accession>
<proteinExistence type="inferred from homology"/>
<dbReference type="InterPro" id="IPR013538">
    <property type="entry name" value="ASHA1/2-like_C"/>
</dbReference>
<gene>
    <name evidence="3" type="ORF">NZ698_07475</name>
</gene>
<sequence>MKTPIIVTKKINAPIEKVWKALTDKNEMQSWYFDIPDFEAEVGKSFDFYEPGEEKKYLHRIEILEIIENQKLKHTWFYPSFSDEKTIVTWELESDGEGTKVSLTHEGTENLKDLGEGFSNESFTQGWNEIIGQSLKLYLQN</sequence>
<evidence type="ECO:0000313" key="4">
    <source>
        <dbReference type="Proteomes" id="UP001208649"/>
    </source>
</evidence>
<dbReference type="Proteomes" id="UP001208649">
    <property type="component" value="Unassembled WGS sequence"/>
</dbReference>
<evidence type="ECO:0000259" key="2">
    <source>
        <dbReference type="Pfam" id="PF08327"/>
    </source>
</evidence>
<protein>
    <submittedName>
        <fullName evidence="3">SRPBCC domain-containing protein</fullName>
    </submittedName>
</protein>
<comment type="caution">
    <text evidence="3">The sequence shown here is derived from an EMBL/GenBank/DDBJ whole genome shotgun (WGS) entry which is preliminary data.</text>
</comment>